<dbReference type="EMBL" id="VYGV01000012">
    <property type="protein sequence ID" value="NWF46323.1"/>
    <property type="molecule type" value="Genomic_DNA"/>
</dbReference>
<dbReference type="Gene3D" id="2.40.50.100">
    <property type="match status" value="1"/>
</dbReference>
<evidence type="ECO:0000259" key="7">
    <source>
        <dbReference type="Pfam" id="PF25954"/>
    </source>
</evidence>
<evidence type="ECO:0000259" key="6">
    <source>
        <dbReference type="Pfam" id="PF25917"/>
    </source>
</evidence>
<dbReference type="AlphaFoldDB" id="A0A7Y8GYF9"/>
<comment type="subcellular location">
    <subcellularLocation>
        <location evidence="1">Cell envelope</location>
    </subcellularLocation>
</comment>
<dbReference type="Gene3D" id="1.10.287.470">
    <property type="entry name" value="Helix hairpin bin"/>
    <property type="match status" value="1"/>
</dbReference>
<dbReference type="Proteomes" id="UP000545507">
    <property type="component" value="Unassembled WGS sequence"/>
</dbReference>
<keyword evidence="3" id="KW-0813">Transport</keyword>
<proteinExistence type="inferred from homology"/>
<evidence type="ECO:0000313" key="9">
    <source>
        <dbReference type="EMBL" id="NWF46323.1"/>
    </source>
</evidence>
<evidence type="ECO:0000256" key="1">
    <source>
        <dbReference type="ARBA" id="ARBA00004196"/>
    </source>
</evidence>
<dbReference type="GO" id="GO:1990281">
    <property type="term" value="C:efflux pump complex"/>
    <property type="evidence" value="ECO:0007669"/>
    <property type="project" value="TreeGrafter"/>
</dbReference>
<sequence>MTLTSKTKTLLVALAVFVGLAAAFGYWRFGRSVEVAVATASQGAVPLRVLGPGTLQARTAVSLASRVNATVVEVLVDVGHSVRKGQLLVTLDDRESSARLAAVQGQQTAVSRNIESARATVAKAQAELELAQSKQRRDAELQKQGFVSQAVVDSSTAALRSARAGVDAARASLAAREADATTVAQEARAAGVSLTYTRLLAPIDGMVIQRQAEPGSTVLTGSPILKLVDPATLWVAMRVDESVLGQLRIGQRAQIRMRSGETLGGQVARIGRQSDAATRELDVHLALDTPPQQFAIDQEAEVSIATGEQTGIVVPLTALTKDRAGQPGVLVVEDGRTQFRAVTTSGADERLVRVAAGLTGGETVVSNAAGVRANQSVRVAQPR</sequence>
<evidence type="ECO:0000313" key="10">
    <source>
        <dbReference type="Proteomes" id="UP000545507"/>
    </source>
</evidence>
<evidence type="ECO:0000256" key="2">
    <source>
        <dbReference type="ARBA" id="ARBA00009477"/>
    </source>
</evidence>
<accession>A0A7Y8GYF9</accession>
<evidence type="ECO:0000259" key="8">
    <source>
        <dbReference type="Pfam" id="PF25967"/>
    </source>
</evidence>
<dbReference type="Pfam" id="PF25967">
    <property type="entry name" value="RND-MFP_C"/>
    <property type="match status" value="1"/>
</dbReference>
<dbReference type="NCBIfam" id="TIGR01730">
    <property type="entry name" value="RND_mfp"/>
    <property type="match status" value="1"/>
</dbReference>
<feature type="domain" description="Multidrug resistance protein MdtA-like alpha-helical hairpin" evidence="5">
    <location>
        <begin position="115"/>
        <end position="174"/>
    </location>
</feature>
<dbReference type="RefSeq" id="WP_177136217.1">
    <property type="nucleotide sequence ID" value="NZ_VYGV01000012.1"/>
</dbReference>
<dbReference type="InterPro" id="IPR058624">
    <property type="entry name" value="MdtA-like_HH"/>
</dbReference>
<name>A0A7Y8GYF9_9BURK</name>
<evidence type="ECO:0000256" key="3">
    <source>
        <dbReference type="ARBA" id="ARBA00022448"/>
    </source>
</evidence>
<evidence type="ECO:0000256" key="4">
    <source>
        <dbReference type="SAM" id="Coils"/>
    </source>
</evidence>
<dbReference type="Pfam" id="PF25876">
    <property type="entry name" value="HH_MFP_RND"/>
    <property type="match status" value="1"/>
</dbReference>
<gene>
    <name evidence="9" type="ORF">F3K02_13835</name>
</gene>
<organism evidence="9 10">
    <name type="scientific">Hydrogenophaga aromaticivorans</name>
    <dbReference type="NCBI Taxonomy" id="2610898"/>
    <lineage>
        <taxon>Bacteria</taxon>
        <taxon>Pseudomonadati</taxon>
        <taxon>Pseudomonadota</taxon>
        <taxon>Betaproteobacteria</taxon>
        <taxon>Burkholderiales</taxon>
        <taxon>Comamonadaceae</taxon>
        <taxon>Hydrogenophaga</taxon>
    </lineage>
</organism>
<dbReference type="Gene3D" id="2.40.30.170">
    <property type="match status" value="1"/>
</dbReference>
<feature type="domain" description="Multidrug resistance protein MdtA-like C-terminal permuted SH3" evidence="8">
    <location>
        <begin position="312"/>
        <end position="365"/>
    </location>
</feature>
<reference evidence="9 10" key="1">
    <citation type="submission" date="2019-09" db="EMBL/GenBank/DDBJ databases">
        <title>Hydrogenophaga aromatica sp. nov., isolated from a para-xylene-degrading enrichment culture.</title>
        <authorList>
            <person name="Tancsics A."/>
            <person name="Banerjee S."/>
        </authorList>
    </citation>
    <scope>NUCLEOTIDE SEQUENCE [LARGE SCALE GENOMIC DNA]</scope>
    <source>
        <strain evidence="9 10">D2P1</strain>
    </source>
</reference>
<dbReference type="Pfam" id="PF25954">
    <property type="entry name" value="Beta-barrel_RND_2"/>
    <property type="match status" value="1"/>
</dbReference>
<dbReference type="PANTHER" id="PTHR30469">
    <property type="entry name" value="MULTIDRUG RESISTANCE PROTEIN MDTA"/>
    <property type="match status" value="1"/>
</dbReference>
<dbReference type="GO" id="GO:0015562">
    <property type="term" value="F:efflux transmembrane transporter activity"/>
    <property type="evidence" value="ECO:0007669"/>
    <property type="project" value="TreeGrafter"/>
</dbReference>
<protein>
    <submittedName>
        <fullName evidence="9">Efflux RND transporter periplasmic adaptor subunit</fullName>
    </submittedName>
</protein>
<feature type="domain" description="Multidrug resistance protein MdtA-like barrel-sandwich hybrid" evidence="6">
    <location>
        <begin position="61"/>
        <end position="223"/>
    </location>
</feature>
<feature type="coiled-coil region" evidence="4">
    <location>
        <begin position="114"/>
        <end position="143"/>
    </location>
</feature>
<dbReference type="InterPro" id="IPR058625">
    <property type="entry name" value="MdtA-like_BSH"/>
</dbReference>
<dbReference type="SUPFAM" id="SSF111369">
    <property type="entry name" value="HlyD-like secretion proteins"/>
    <property type="match status" value="1"/>
</dbReference>
<dbReference type="Pfam" id="PF25917">
    <property type="entry name" value="BSH_RND"/>
    <property type="match status" value="1"/>
</dbReference>
<dbReference type="InterPro" id="IPR006143">
    <property type="entry name" value="RND_pump_MFP"/>
</dbReference>
<keyword evidence="10" id="KW-1185">Reference proteome</keyword>
<dbReference type="InterPro" id="IPR058792">
    <property type="entry name" value="Beta-barrel_RND_2"/>
</dbReference>
<dbReference type="PANTHER" id="PTHR30469:SF15">
    <property type="entry name" value="HLYD FAMILY OF SECRETION PROTEINS"/>
    <property type="match status" value="1"/>
</dbReference>
<comment type="caution">
    <text evidence="9">The sequence shown here is derived from an EMBL/GenBank/DDBJ whole genome shotgun (WGS) entry which is preliminary data.</text>
</comment>
<evidence type="ECO:0000259" key="5">
    <source>
        <dbReference type="Pfam" id="PF25876"/>
    </source>
</evidence>
<dbReference type="InterPro" id="IPR058627">
    <property type="entry name" value="MdtA-like_C"/>
</dbReference>
<dbReference type="Gene3D" id="2.40.420.20">
    <property type="match status" value="1"/>
</dbReference>
<keyword evidence="4" id="KW-0175">Coiled coil</keyword>
<comment type="similarity">
    <text evidence="2">Belongs to the membrane fusion protein (MFP) (TC 8.A.1) family.</text>
</comment>
<feature type="domain" description="CusB-like beta-barrel" evidence="7">
    <location>
        <begin position="232"/>
        <end position="306"/>
    </location>
</feature>